<dbReference type="AlphaFoldDB" id="A0A0D2BSR7"/>
<proteinExistence type="predicted"/>
<evidence type="ECO:0000313" key="2">
    <source>
        <dbReference type="Proteomes" id="UP000054466"/>
    </source>
</evidence>
<dbReference type="EMBL" id="KN847050">
    <property type="protein sequence ID" value="KIW22078.1"/>
    <property type="molecule type" value="Genomic_DNA"/>
</dbReference>
<gene>
    <name evidence="1" type="ORF">PV07_12540</name>
</gene>
<evidence type="ECO:0000313" key="1">
    <source>
        <dbReference type="EMBL" id="KIW22078.1"/>
    </source>
</evidence>
<dbReference type="Proteomes" id="UP000054466">
    <property type="component" value="Unassembled WGS sequence"/>
</dbReference>
<dbReference type="RefSeq" id="XP_016242294.1">
    <property type="nucleotide sequence ID" value="XM_016400074.1"/>
</dbReference>
<organism evidence="1 2">
    <name type="scientific">Cladophialophora immunda</name>
    <dbReference type="NCBI Taxonomy" id="569365"/>
    <lineage>
        <taxon>Eukaryota</taxon>
        <taxon>Fungi</taxon>
        <taxon>Dikarya</taxon>
        <taxon>Ascomycota</taxon>
        <taxon>Pezizomycotina</taxon>
        <taxon>Eurotiomycetes</taxon>
        <taxon>Chaetothyriomycetidae</taxon>
        <taxon>Chaetothyriales</taxon>
        <taxon>Herpotrichiellaceae</taxon>
        <taxon>Cladophialophora</taxon>
    </lineage>
</organism>
<dbReference type="VEuPathDB" id="FungiDB:PV07_12540"/>
<dbReference type="GeneID" id="27351734"/>
<protein>
    <submittedName>
        <fullName evidence="1">Uncharacterized protein</fullName>
    </submittedName>
</protein>
<keyword evidence="2" id="KW-1185">Reference proteome</keyword>
<sequence length="88" mass="9908">MAAEKRITPLDQWGLKVVCPDQALICCHCQNASRIGADYVLQHIASHQSVESISRDRLERHLKTFELNDVAQLNPRKDGSPCDPSLRI</sequence>
<accession>A0A0D2BSR7</accession>
<reference evidence="1 2" key="1">
    <citation type="submission" date="2015-01" db="EMBL/GenBank/DDBJ databases">
        <title>The Genome Sequence of Cladophialophora immunda CBS83496.</title>
        <authorList>
            <consortium name="The Broad Institute Genomics Platform"/>
            <person name="Cuomo C."/>
            <person name="de Hoog S."/>
            <person name="Gorbushina A."/>
            <person name="Stielow B."/>
            <person name="Teixiera M."/>
            <person name="Abouelleil A."/>
            <person name="Chapman S.B."/>
            <person name="Priest M."/>
            <person name="Young S.K."/>
            <person name="Wortman J."/>
            <person name="Nusbaum C."/>
            <person name="Birren B."/>
        </authorList>
    </citation>
    <scope>NUCLEOTIDE SEQUENCE [LARGE SCALE GENOMIC DNA]</scope>
    <source>
        <strain evidence="1 2">CBS 83496</strain>
    </source>
</reference>
<name>A0A0D2BSR7_9EURO</name>
<dbReference type="HOGENOM" id="CLU_2468877_0_0_1"/>